<feature type="compositionally biased region" description="Low complexity" evidence="1">
    <location>
        <begin position="1"/>
        <end position="14"/>
    </location>
</feature>
<feature type="transmembrane region" description="Helical" evidence="2">
    <location>
        <begin position="41"/>
        <end position="62"/>
    </location>
</feature>
<feature type="region of interest" description="Disordered" evidence="1">
    <location>
        <begin position="1"/>
        <end position="31"/>
    </location>
</feature>
<dbReference type="Gene3D" id="3.40.30.10">
    <property type="entry name" value="Glutaredoxin"/>
    <property type="match status" value="1"/>
</dbReference>
<evidence type="ECO:0000313" key="5">
    <source>
        <dbReference type="Proteomes" id="UP000028569"/>
    </source>
</evidence>
<dbReference type="EMBL" id="CP006018">
    <property type="protein sequence ID" value="AIC92600.1"/>
    <property type="molecule type" value="Genomic_DNA"/>
</dbReference>
<keyword evidence="2" id="KW-0472">Membrane</keyword>
<proteinExistence type="predicted"/>
<dbReference type="GeneID" id="91566795"/>
<dbReference type="RefSeq" id="WP_033491053.1">
    <property type="nucleotide sequence ID" value="NZ_CP006018.1"/>
</dbReference>
<name>A0A087VVS5_9BIFI</name>
<dbReference type="Proteomes" id="UP000028569">
    <property type="component" value="Chromosome"/>
</dbReference>
<reference evidence="4 5" key="1">
    <citation type="journal article" date="2014" name="Appl. Environ. Microbiol.">
        <title>Genomic encyclopedia of type strains of the genus Bifidobacterium.</title>
        <authorList>
            <person name="Milani C."/>
            <person name="Lugli G.A."/>
            <person name="Duranti S."/>
            <person name="Turroni F."/>
            <person name="Bottacini F."/>
            <person name="Mangifesta M."/>
            <person name="Sanchez B."/>
            <person name="Viappiani A."/>
            <person name="Mancabelli L."/>
            <person name="Taminiau B."/>
            <person name="Delcenserie V."/>
            <person name="Barrangou R."/>
            <person name="Margolles A."/>
            <person name="van Sinderen D."/>
            <person name="Ventura M."/>
        </authorList>
    </citation>
    <scope>NUCLEOTIDE SEQUENCE [LARGE SCALE GENOMIC DNA]</scope>
    <source>
        <strain evidence="4 5">LMG 11587</strain>
    </source>
</reference>
<evidence type="ECO:0000256" key="1">
    <source>
        <dbReference type="SAM" id="MobiDB-lite"/>
    </source>
</evidence>
<dbReference type="SUPFAM" id="SSF52833">
    <property type="entry name" value="Thioredoxin-like"/>
    <property type="match status" value="1"/>
</dbReference>
<dbReference type="KEGG" id="bii:BINDI_1346"/>
<keyword evidence="5" id="KW-1185">Reference proteome</keyword>
<evidence type="ECO:0000256" key="2">
    <source>
        <dbReference type="SAM" id="Phobius"/>
    </source>
</evidence>
<keyword evidence="2" id="KW-1133">Transmembrane helix</keyword>
<accession>A0A087VVS5</accession>
<sequence length="312" mass="34467">MSKSSRQSTQARQQQNRKARLRAEEEARQQEAARERKQQTLIGLIVTIVVVALIALGGFLYWNSHKPVKVENAYETVQKVKVKPSVANDKGGILISKAGVDKSVEQAPTVEIYMDFMCPGCGALHRGLDSTLTAMVKAGQINLVIYPMSFMDRLTTDEYSSRAGSAAVYIAQNDPDHFLPFMASLYDKDFQPDEENYKPVSDKQIRQQAIKAGISPEMADRSLKGEYRAWLSALDKYTPTRKELWNTSGHNKGQMSTPTVRINGTFWDLGQLSTSGLDYKAGLLKAIGLDPEQVGQDDVLPSIGPKGSPLAL</sequence>
<feature type="compositionally biased region" description="Basic and acidic residues" evidence="1">
    <location>
        <begin position="21"/>
        <end position="31"/>
    </location>
</feature>
<evidence type="ECO:0000313" key="4">
    <source>
        <dbReference type="EMBL" id="AIC92600.1"/>
    </source>
</evidence>
<dbReference type="AlphaFoldDB" id="A0A087VVS5"/>
<organism evidence="4 5">
    <name type="scientific">Bifidobacterium [indicum] DSM 20214 = LMG 11587</name>
    <dbReference type="NCBI Taxonomy" id="1341694"/>
    <lineage>
        <taxon>Bacteria</taxon>
        <taxon>Bacillati</taxon>
        <taxon>Actinomycetota</taxon>
        <taxon>Actinomycetes</taxon>
        <taxon>Bifidobacteriales</taxon>
        <taxon>Bifidobacteriaceae</taxon>
        <taxon>Bifidobacterium</taxon>
    </lineage>
</organism>
<gene>
    <name evidence="4" type="ORF">BINDI_1346</name>
</gene>
<evidence type="ECO:0000259" key="3">
    <source>
        <dbReference type="Pfam" id="PF13462"/>
    </source>
</evidence>
<keyword evidence="2" id="KW-0812">Transmembrane</keyword>
<dbReference type="OrthoDB" id="117402at2"/>
<protein>
    <submittedName>
        <fullName evidence="4">Putative thioredoxinn</fullName>
    </submittedName>
</protein>
<feature type="domain" description="Thioredoxin-like fold" evidence="3">
    <location>
        <begin position="108"/>
        <end position="268"/>
    </location>
</feature>
<dbReference type="InterPro" id="IPR036249">
    <property type="entry name" value="Thioredoxin-like_sf"/>
</dbReference>
<dbReference type="Pfam" id="PF13462">
    <property type="entry name" value="Thioredoxin_4"/>
    <property type="match status" value="1"/>
</dbReference>
<dbReference type="InterPro" id="IPR012336">
    <property type="entry name" value="Thioredoxin-like_fold"/>
</dbReference>
<dbReference type="HOGENOM" id="CLU_000288_47_3_11"/>